<sequence>MDNEVKGSNEIINNDFKIIFPYNQTDGLDSKDTNYQDSVIINNVNVVTSIGQGDSELKLVTKDDEQKCVFDQFIWNSNESVFSSVHNDMKNLISPSKRIMAIDECYNPIKKPKTEININNLKSSENAALSLTYLHSKPVPDFPRLFDIPSNTSAEEVLPAVIEVLSTNKIKAEKKQQNSLTIQESLDSNDEVHPTTIDNFNSNCIEIQQNYHNNTTKEESSGKVNPDQLQSNLKEAVISPPAMNPATLIAYTPGGQRFEVDLTVDRPTYFKNEYARFQYDEATLINAQKMMYEIEVGNIVPKDLDPNIERQHNTEKIFVKKVLEDTLGKMNSESSDEEDTFQRRESKFDNSDDDDDDTSNNVKDLQLLKVELSLLKFHQDISLMICDNPDECLVKFDEILQLQFKPIIFKKNPQLLELAKRLMNQSDFPDIQTAGRMFYNKIKNLFDVPEGVEFEEYFTSLVISLKQMSVPSTEAFTPRSFLSALLLSNEEIEDDLRTVRGEIAMLHDPNNEQLEDELPNGNQLYHDQVVPECDRETEDEAYSSYSESDDEIFGAPEE</sequence>
<evidence type="ECO:0000313" key="5">
    <source>
        <dbReference type="EMBL" id="JAS17611.1"/>
    </source>
</evidence>
<evidence type="ECO:0000313" key="6">
    <source>
        <dbReference type="EMBL" id="JAS21877.1"/>
    </source>
</evidence>
<evidence type="ECO:0000256" key="1">
    <source>
        <dbReference type="SAM" id="MobiDB-lite"/>
    </source>
</evidence>
<dbReference type="EMBL" id="GEDC01020139">
    <property type="protein sequence ID" value="JAS17159.1"/>
    <property type="molecule type" value="Transcribed_RNA"/>
</dbReference>
<dbReference type="EMBL" id="GEDC01019687">
    <property type="protein sequence ID" value="JAS17611.1"/>
    <property type="molecule type" value="Transcribed_RNA"/>
</dbReference>
<dbReference type="SUPFAM" id="SSF140576">
    <property type="entry name" value="HIV integrase-binding domain"/>
    <property type="match status" value="1"/>
</dbReference>
<dbReference type="EMBL" id="GEDC01015088">
    <property type="protein sequence ID" value="JAS22210.1"/>
    <property type="molecule type" value="Transcribed_RNA"/>
</dbReference>
<dbReference type="EMBL" id="GEDC01030341">
    <property type="protein sequence ID" value="JAS06957.1"/>
    <property type="molecule type" value="Transcribed_RNA"/>
</dbReference>
<dbReference type="AlphaFoldDB" id="A0A1B6CW66"/>
<feature type="compositionally biased region" description="Basic and acidic residues" evidence="1">
    <location>
        <begin position="340"/>
        <end position="350"/>
    </location>
</feature>
<dbReference type="EMBL" id="GEDC01002574">
    <property type="protein sequence ID" value="JAS34724.1"/>
    <property type="molecule type" value="Transcribed_RNA"/>
</dbReference>
<accession>A0A1B6CW66</accession>
<dbReference type="Gene3D" id="1.20.930.10">
    <property type="entry name" value="Conserved domain common to transcription factors TFIIS, elongin A, CRSP70"/>
    <property type="match status" value="1"/>
</dbReference>
<reference evidence="5" key="1">
    <citation type="submission" date="2015-12" db="EMBL/GenBank/DDBJ databases">
        <title>De novo transcriptome assembly of four potential Pierce s Disease insect vectors from Arizona vineyards.</title>
        <authorList>
            <person name="Tassone E.E."/>
        </authorList>
    </citation>
    <scope>NUCLEOTIDE SEQUENCE</scope>
</reference>
<proteinExistence type="predicted"/>
<evidence type="ECO:0000313" key="4">
    <source>
        <dbReference type="EMBL" id="JAS17159.1"/>
    </source>
</evidence>
<evidence type="ECO:0008006" key="10">
    <source>
        <dbReference type="Google" id="ProtNLM"/>
    </source>
</evidence>
<feature type="compositionally biased region" description="Acidic residues" evidence="1">
    <location>
        <begin position="535"/>
        <end position="558"/>
    </location>
</feature>
<feature type="region of interest" description="Disordered" evidence="1">
    <location>
        <begin position="173"/>
        <end position="197"/>
    </location>
</feature>
<evidence type="ECO:0000313" key="8">
    <source>
        <dbReference type="EMBL" id="JAS30978.1"/>
    </source>
</evidence>
<dbReference type="EMBL" id="GEDC01030581">
    <property type="protein sequence ID" value="JAS06717.1"/>
    <property type="molecule type" value="Transcribed_RNA"/>
</dbReference>
<organism evidence="5">
    <name type="scientific">Clastoptera arizonana</name>
    <name type="common">Arizona spittle bug</name>
    <dbReference type="NCBI Taxonomy" id="38151"/>
    <lineage>
        <taxon>Eukaryota</taxon>
        <taxon>Metazoa</taxon>
        <taxon>Ecdysozoa</taxon>
        <taxon>Arthropoda</taxon>
        <taxon>Hexapoda</taxon>
        <taxon>Insecta</taxon>
        <taxon>Pterygota</taxon>
        <taxon>Neoptera</taxon>
        <taxon>Paraneoptera</taxon>
        <taxon>Hemiptera</taxon>
        <taxon>Auchenorrhyncha</taxon>
        <taxon>Cercopoidea</taxon>
        <taxon>Clastopteridae</taxon>
        <taxon>Clastoptera</taxon>
    </lineage>
</organism>
<feature type="region of interest" description="Disordered" evidence="1">
    <location>
        <begin position="329"/>
        <end position="360"/>
    </location>
</feature>
<gene>
    <name evidence="5" type="ORF">g.25994</name>
    <name evidence="2" type="ORF">g.25996</name>
    <name evidence="8" type="ORF">g.26000</name>
    <name evidence="4" type="ORF">g.26003</name>
    <name evidence="7" type="ORF">g.26005</name>
    <name evidence="9" type="ORF">g.26007</name>
    <name evidence="3" type="ORF">g.26011</name>
    <name evidence="6" type="ORF">g.26013</name>
</gene>
<dbReference type="EMBL" id="GEDC01006320">
    <property type="protein sequence ID" value="JAS30978.1"/>
    <property type="molecule type" value="Transcribed_RNA"/>
</dbReference>
<feature type="compositionally biased region" description="Polar residues" evidence="1">
    <location>
        <begin position="177"/>
        <end position="186"/>
    </location>
</feature>
<evidence type="ECO:0000313" key="9">
    <source>
        <dbReference type="EMBL" id="JAS34724.1"/>
    </source>
</evidence>
<protein>
    <recommendedName>
        <fullName evidence="10">Lens epithelium-derived growth factor integrase-binding domain-containing protein</fullName>
    </recommendedName>
</protein>
<dbReference type="InterPro" id="IPR036218">
    <property type="entry name" value="HIVI-bd_sf"/>
</dbReference>
<dbReference type="EMBL" id="GEDC01015421">
    <property type="protein sequence ID" value="JAS21877.1"/>
    <property type="molecule type" value="Transcribed_RNA"/>
</dbReference>
<dbReference type="InterPro" id="IPR035441">
    <property type="entry name" value="TFIIS/LEDGF_dom_sf"/>
</dbReference>
<evidence type="ECO:0000313" key="7">
    <source>
        <dbReference type="EMBL" id="JAS22210.1"/>
    </source>
</evidence>
<evidence type="ECO:0000313" key="2">
    <source>
        <dbReference type="EMBL" id="JAS06717.1"/>
    </source>
</evidence>
<evidence type="ECO:0000313" key="3">
    <source>
        <dbReference type="EMBL" id="JAS06957.1"/>
    </source>
</evidence>
<feature type="region of interest" description="Disordered" evidence="1">
    <location>
        <begin position="533"/>
        <end position="558"/>
    </location>
</feature>
<name>A0A1B6CW66_9HEMI</name>